<dbReference type="Proteomes" id="UP000658642">
    <property type="component" value="Unassembled WGS sequence"/>
</dbReference>
<dbReference type="InterPro" id="IPR029684">
    <property type="entry name" value="Schlafen"/>
</dbReference>
<dbReference type="InterPro" id="IPR048729">
    <property type="entry name" value="SLFN_GTPase-like"/>
</dbReference>
<dbReference type="Pfam" id="PF13538">
    <property type="entry name" value="UvrD_C_2"/>
    <property type="match status" value="1"/>
</dbReference>
<feature type="domain" description="Poxin-Schlafen/Schlafen-like N-terminal" evidence="7">
    <location>
        <begin position="94"/>
        <end position="180"/>
    </location>
</feature>
<dbReference type="OrthoDB" id="6052143at2759"/>
<dbReference type="PANTHER" id="PTHR12155">
    <property type="entry name" value="SCHLAFEN"/>
    <property type="match status" value="1"/>
</dbReference>
<evidence type="ECO:0000259" key="7">
    <source>
        <dbReference type="Pfam" id="PF17057"/>
    </source>
</evidence>
<dbReference type="InterPro" id="IPR031450">
    <property type="entry name" value="Poxin-SLFN/SLFN_N"/>
</dbReference>
<keyword evidence="3" id="KW-0067">ATP-binding</keyword>
<dbReference type="SUPFAM" id="SSF52540">
    <property type="entry name" value="P-loop containing nucleoside triphosphate hydrolases"/>
    <property type="match status" value="1"/>
</dbReference>
<comment type="similarity">
    <text evidence="1">Belongs to the Schlafen family. Subgroup III subfamily.</text>
</comment>
<name>A0A852PB10_9PASS</name>
<feature type="domain" description="UvrD-like helicase C-terminal" evidence="6">
    <location>
        <begin position="869"/>
        <end position="914"/>
    </location>
</feature>
<evidence type="ECO:0000256" key="3">
    <source>
        <dbReference type="ARBA" id="ARBA00022840"/>
    </source>
</evidence>
<feature type="non-terminal residue" evidence="9">
    <location>
        <position position="1"/>
    </location>
</feature>
<dbReference type="InterPro" id="IPR027785">
    <property type="entry name" value="UvrD-like_helicase_C"/>
</dbReference>
<feature type="domain" description="Schlafen AlbA-2" evidence="4">
    <location>
        <begin position="220"/>
        <end position="334"/>
    </location>
</feature>
<dbReference type="Pfam" id="PF17057">
    <property type="entry name" value="B3R"/>
    <property type="match status" value="1"/>
</dbReference>
<evidence type="ECO:0000259" key="4">
    <source>
        <dbReference type="Pfam" id="PF04326"/>
    </source>
</evidence>
<evidence type="ECO:0000259" key="6">
    <source>
        <dbReference type="Pfam" id="PF13538"/>
    </source>
</evidence>
<reference evidence="9" key="1">
    <citation type="submission" date="2020-02" db="EMBL/GenBank/DDBJ databases">
        <title>Bird 10,000 Genomes (B10K) Project - Family phase.</title>
        <authorList>
            <person name="Zhang G."/>
        </authorList>
    </citation>
    <scope>NUCLEOTIDE SEQUENCE</scope>
    <source>
        <strain evidence="9">B10K-DU-029-61</strain>
        <tissue evidence="9">Blood</tissue>
    </source>
</reference>
<feature type="domain" description="Schlafen GTPase-like" evidence="8">
    <location>
        <begin position="413"/>
        <end position="560"/>
    </location>
</feature>
<organism evidence="9 10">
    <name type="scientific">Atrichornis clamosus</name>
    <dbReference type="NCBI Taxonomy" id="449594"/>
    <lineage>
        <taxon>Eukaryota</taxon>
        <taxon>Metazoa</taxon>
        <taxon>Chordata</taxon>
        <taxon>Craniata</taxon>
        <taxon>Vertebrata</taxon>
        <taxon>Euteleostomi</taxon>
        <taxon>Archelosauria</taxon>
        <taxon>Archosauria</taxon>
        <taxon>Dinosauria</taxon>
        <taxon>Saurischia</taxon>
        <taxon>Theropoda</taxon>
        <taxon>Coelurosauria</taxon>
        <taxon>Aves</taxon>
        <taxon>Neognathae</taxon>
        <taxon>Neoaves</taxon>
        <taxon>Telluraves</taxon>
        <taxon>Australaves</taxon>
        <taxon>Passeriformes</taxon>
        <taxon>Menuridae</taxon>
        <taxon>Atrichornis</taxon>
    </lineage>
</organism>
<accession>A0A852PB10</accession>
<dbReference type="GO" id="GO:0005524">
    <property type="term" value="F:ATP binding"/>
    <property type="evidence" value="ECO:0007669"/>
    <property type="project" value="UniProtKB-KW"/>
</dbReference>
<dbReference type="InterPro" id="IPR007421">
    <property type="entry name" value="Schlafen_AlbA_2_dom"/>
</dbReference>
<dbReference type="Pfam" id="PF09848">
    <property type="entry name" value="SLFN-g3_helicase"/>
    <property type="match status" value="1"/>
</dbReference>
<evidence type="ECO:0000313" key="9">
    <source>
        <dbReference type="EMBL" id="NXY21673.1"/>
    </source>
</evidence>
<dbReference type="Gene3D" id="3.40.50.300">
    <property type="entry name" value="P-loop containing nucleotide triphosphate hydrolases"/>
    <property type="match status" value="1"/>
</dbReference>
<dbReference type="Pfam" id="PF21026">
    <property type="entry name" value="SLFN_GTPase-like"/>
    <property type="match status" value="1"/>
</dbReference>
<dbReference type="InterPro" id="IPR038461">
    <property type="entry name" value="Schlafen_AlbA_2_dom_sf"/>
</dbReference>
<dbReference type="AlphaFoldDB" id="A0A852PB10"/>
<protein>
    <submittedName>
        <fullName evidence="9">SLN13 protein</fullName>
    </submittedName>
</protein>
<comment type="caution">
    <text evidence="9">The sequence shown here is derived from an EMBL/GenBank/DDBJ whole genome shotgun (WGS) entry which is preliminary data.</text>
</comment>
<evidence type="ECO:0000313" key="10">
    <source>
        <dbReference type="Proteomes" id="UP000658642"/>
    </source>
</evidence>
<dbReference type="EMBL" id="WBMZ01010963">
    <property type="protein sequence ID" value="NXY21673.1"/>
    <property type="molecule type" value="Genomic_DNA"/>
</dbReference>
<dbReference type="InterPro" id="IPR018647">
    <property type="entry name" value="SLFN_3-like_DNA/RNA_helicase"/>
</dbReference>
<feature type="non-terminal residue" evidence="9">
    <location>
        <position position="916"/>
    </location>
</feature>
<keyword evidence="10" id="KW-1185">Reference proteome</keyword>
<sequence>SQDGQLLIDLNTNYADVVVDIGKICLGKSSRKKKNCSNHKTERNILSIAVYALLNSGGGIVRMESEDKNYCFREHGIGEDIEGSLRHCIGDNEASEYFTWMQKGSNLLLFVKTWSCGDPEQGSAATKPRLCTLSTGLFYRSGTSVCSVTSREAPEFLRKKKSCAKSHNENELSAKRARVTFGGGAKETALNIQEHDIQDAAAAFIKRDKVVVGEALGFTETTHIEFKEYSTKSILEYIRKTLPKYVSAFANTEGGYLFFGVDDDGKVTGTHSNVEKEALEQTVADAVGSTSVHHFCGSGACVQFQTHTLGVYDQAGCLQGYVCTVHVEPSCCPVFDGNPESWMVMGDKIERLSIRRWMELMTAADPDLSDLADNFRTQLSLANGPPLIKPVYSKADFQCVAELQEYLYPVDSNEIKWKPENICTDLFLEYPSLENLLRKQLDGFTRGILILSRSWAVDIGLQKNQDVVCDALLVAESSYPVLFTVVRDASCVTSGNWRETARALKQKLVNDGGYTSRLCVIPQLLQLNGTNDQMGVAENDVPQQEAQFVSTSFYPRNYILTSRDIPAFLRALVIVVLCFKSYLSDSLGCEIFNLLTLKQYELLSKNLQKVRKQFVLGLPGTGKTIVALKIIERIKNTFCCSAKEVLYICENQPLRDFVGNEICQAVTRVAFLKENFPHVKHIVVDEAQNFRRDEGDWFQRARSIVKETGGTFWVFLDFFQTTYPCNCGLNFSKLYPREWLTKVVRNAKQIYDYMFNLMENVMKARNIDVPYEVLENLLNQAECAHSLSGDCTIKVNMKADELAEYVTRNCKSYIHQGYRLRDIAILCSTWRAAKEFRLVLKPQLERQLNKCRVRRVLGLAENVLEDIIVLDSIRRFSGLERRIVFVIDPYAQHKQIFPSLLLCAVSRANTKLHLLY</sequence>
<evidence type="ECO:0000259" key="8">
    <source>
        <dbReference type="Pfam" id="PF21026"/>
    </source>
</evidence>
<evidence type="ECO:0000256" key="2">
    <source>
        <dbReference type="ARBA" id="ARBA00022741"/>
    </source>
</evidence>
<dbReference type="Gene3D" id="3.30.950.30">
    <property type="entry name" value="Schlafen, AAA domain"/>
    <property type="match status" value="1"/>
</dbReference>
<dbReference type="InterPro" id="IPR027417">
    <property type="entry name" value="P-loop_NTPase"/>
</dbReference>
<evidence type="ECO:0000259" key="5">
    <source>
        <dbReference type="Pfam" id="PF09848"/>
    </source>
</evidence>
<gene>
    <name evidence="9" type="primary">Slfn13</name>
    <name evidence="9" type="ORF">ATRCLA_R14938</name>
</gene>
<dbReference type="Pfam" id="PF04326">
    <property type="entry name" value="SLFN_AlbA_2"/>
    <property type="match status" value="1"/>
</dbReference>
<proteinExistence type="inferred from homology"/>
<feature type="domain" description="Schlafen group 3-like DNA/RNA helicase" evidence="5">
    <location>
        <begin position="614"/>
        <end position="694"/>
    </location>
</feature>
<keyword evidence="2" id="KW-0547">Nucleotide-binding</keyword>
<evidence type="ECO:0000256" key="1">
    <source>
        <dbReference type="ARBA" id="ARBA00010114"/>
    </source>
</evidence>
<dbReference type="PANTHER" id="PTHR12155:SF30">
    <property type="entry name" value="PROTEIN SLFN14"/>
    <property type="match status" value="1"/>
</dbReference>